<reference evidence="2 3" key="1">
    <citation type="submission" date="2019-09" db="EMBL/GenBank/DDBJ databases">
        <title>Screening of Novel Bioactive Compounds from Soil-Associated.</title>
        <authorList>
            <person name="Gong X."/>
        </authorList>
    </citation>
    <scope>NUCLEOTIDE SEQUENCE [LARGE SCALE GENOMIC DNA]</scope>
    <source>
        <strain evidence="2 3">Gxj-6</strain>
    </source>
</reference>
<sequence>MTVIPADAGRGGEPPERRDGGDRPGPKLFTLDQARRELAQRECAEFGHDVTVLRDGWGQPARLVCDRPCGHPGWMVLDAGAPDLHLELLRAAVLDLWADLAVAYLGSESQPREASVACHGLMTRIQDIARHIGPVEPEKVPPLVVTTGLYELVHAAAGCEVQVPPQVMEAAWSALEQSTGGKAARA</sequence>
<evidence type="ECO:0000256" key="1">
    <source>
        <dbReference type="SAM" id="MobiDB-lite"/>
    </source>
</evidence>
<dbReference type="RefSeq" id="WP_150932897.1">
    <property type="nucleotide sequence ID" value="NZ_VYTZ01000003.1"/>
</dbReference>
<dbReference type="EMBL" id="VYTZ01000003">
    <property type="protein sequence ID" value="KAA9379708.1"/>
    <property type="molecule type" value="Genomic_DNA"/>
</dbReference>
<feature type="compositionally biased region" description="Basic and acidic residues" evidence="1">
    <location>
        <begin position="13"/>
        <end position="25"/>
    </location>
</feature>
<proteinExistence type="predicted"/>
<dbReference type="Proteomes" id="UP000327011">
    <property type="component" value="Unassembled WGS sequence"/>
</dbReference>
<gene>
    <name evidence="2" type="ORF">F5972_08640</name>
</gene>
<protein>
    <submittedName>
        <fullName evidence="2">Uncharacterized protein</fullName>
    </submittedName>
</protein>
<dbReference type="AlphaFoldDB" id="A0A5J5K7D9"/>
<evidence type="ECO:0000313" key="2">
    <source>
        <dbReference type="EMBL" id="KAA9379708.1"/>
    </source>
</evidence>
<accession>A0A5J5K7D9</accession>
<organism evidence="2 3">
    <name type="scientific">Microbispora cellulosiformans</name>
    <dbReference type="NCBI Taxonomy" id="2614688"/>
    <lineage>
        <taxon>Bacteria</taxon>
        <taxon>Bacillati</taxon>
        <taxon>Actinomycetota</taxon>
        <taxon>Actinomycetes</taxon>
        <taxon>Streptosporangiales</taxon>
        <taxon>Streptosporangiaceae</taxon>
        <taxon>Microbispora</taxon>
    </lineage>
</organism>
<feature type="region of interest" description="Disordered" evidence="1">
    <location>
        <begin position="1"/>
        <end position="26"/>
    </location>
</feature>
<comment type="caution">
    <text evidence="2">The sequence shown here is derived from an EMBL/GenBank/DDBJ whole genome shotgun (WGS) entry which is preliminary data.</text>
</comment>
<keyword evidence="3" id="KW-1185">Reference proteome</keyword>
<name>A0A5J5K7D9_9ACTN</name>
<evidence type="ECO:0000313" key="3">
    <source>
        <dbReference type="Proteomes" id="UP000327011"/>
    </source>
</evidence>